<name>A0A401SNW1_CHIPU</name>
<dbReference type="InterPro" id="IPR005549">
    <property type="entry name" value="Kinetochore_Nuf2_N"/>
</dbReference>
<dbReference type="InterPro" id="IPR038275">
    <property type="entry name" value="Nuf2_N_sf"/>
</dbReference>
<gene>
    <name evidence="11" type="ORF">chiPu_0010516</name>
</gene>
<evidence type="ECO:0000256" key="3">
    <source>
        <dbReference type="ARBA" id="ARBA00022454"/>
    </source>
</evidence>
<keyword evidence="12" id="KW-1185">Reference proteome</keyword>
<comment type="similarity">
    <text evidence="2">Belongs to the NUF2 family.</text>
</comment>
<evidence type="ECO:0000256" key="7">
    <source>
        <dbReference type="ARBA" id="ARBA00023306"/>
    </source>
</evidence>
<keyword evidence="6 9" id="KW-0175">Coiled coil</keyword>
<evidence type="ECO:0000313" key="11">
    <source>
        <dbReference type="EMBL" id="GCC32056.1"/>
    </source>
</evidence>
<keyword evidence="3" id="KW-0158">Chromosome</keyword>
<evidence type="ECO:0000256" key="4">
    <source>
        <dbReference type="ARBA" id="ARBA00022618"/>
    </source>
</evidence>
<dbReference type="OrthoDB" id="8194677at2759"/>
<dbReference type="Gene3D" id="1.10.418.60">
    <property type="entry name" value="Ncd80 complex, Nuf2 subunit"/>
    <property type="match status" value="1"/>
</dbReference>
<dbReference type="EMBL" id="BEZZ01000410">
    <property type="protein sequence ID" value="GCC32056.1"/>
    <property type="molecule type" value="Genomic_DNA"/>
</dbReference>
<evidence type="ECO:0000259" key="10">
    <source>
        <dbReference type="Pfam" id="PF03800"/>
    </source>
</evidence>
<dbReference type="GO" id="GO:0031262">
    <property type="term" value="C:Ndc80 complex"/>
    <property type="evidence" value="ECO:0007669"/>
    <property type="project" value="InterPro"/>
</dbReference>
<dbReference type="GO" id="GO:0051301">
    <property type="term" value="P:cell division"/>
    <property type="evidence" value="ECO:0007669"/>
    <property type="project" value="UniProtKB-KW"/>
</dbReference>
<sequence>MLRDGRWLAVQLRSALQAAFRPPFRACKQGHRLALTYPPPPNLRSRWDTRMRDSAYTPRPAPRRWVNKRVTSAAQPLRSDWMFQLPVKWQTGDPRHGPRMRDDVTTSAVDADGAKSKVLSGNAQMEGENRLPYPICKLDYIVSYCRKHILNGSEANNFSKTDLSKPETVQRLYMRCLQIVFDARPDCFYMMPGDENIPYPQLSEGFIPLLNLYVCMHNLKSLCAIPYFEMSDLLNPKSKCTIVIMSGIINFLQFRKRTLETYLNQQKSFKLNLELMQQMVSSNEEMKYKIERLNTIPPDQKAKIDVLSVEITELQQVINREYRLKQNSIQDATTQLKTEIAEQNKMLGQLKLDIANAKELQAKLRPLIVECPEQLNSEIQSMRDTVEKKKEAMQKKNDRTMELQDKLASLTNFQNKELETYCSLLQQCQTGSDLISSTNTEIWNEENELERKQMELKNIQTEETRLKRILSSKLEKQDKLQMQRHKKQEAREHDLDSVATEFDMFKQRSQEVSEKIAQITSERQQYLTKSQTLQDSCAKDESECQNLYSKLLADLEQYHERLAVVTQKATFEGHKQMAELEKAMSERI</sequence>
<comment type="subcellular location">
    <subcellularLocation>
        <location evidence="1">Chromosome</location>
        <location evidence="1">Centromere</location>
    </subcellularLocation>
</comment>
<dbReference type="Pfam" id="PF03800">
    <property type="entry name" value="Nuf2"/>
    <property type="match status" value="1"/>
</dbReference>
<dbReference type="STRING" id="137246.A0A401SNW1"/>
<keyword evidence="7" id="KW-0131">Cell cycle</keyword>
<evidence type="ECO:0000256" key="1">
    <source>
        <dbReference type="ARBA" id="ARBA00004584"/>
    </source>
</evidence>
<organism evidence="11 12">
    <name type="scientific">Chiloscyllium punctatum</name>
    <name type="common">Brownbanded bambooshark</name>
    <name type="synonym">Hemiscyllium punctatum</name>
    <dbReference type="NCBI Taxonomy" id="137246"/>
    <lineage>
        <taxon>Eukaryota</taxon>
        <taxon>Metazoa</taxon>
        <taxon>Chordata</taxon>
        <taxon>Craniata</taxon>
        <taxon>Vertebrata</taxon>
        <taxon>Chondrichthyes</taxon>
        <taxon>Elasmobranchii</taxon>
        <taxon>Galeomorphii</taxon>
        <taxon>Galeoidea</taxon>
        <taxon>Orectolobiformes</taxon>
        <taxon>Hemiscylliidae</taxon>
        <taxon>Chiloscyllium</taxon>
    </lineage>
</organism>
<dbReference type="Proteomes" id="UP000287033">
    <property type="component" value="Unassembled WGS sequence"/>
</dbReference>
<evidence type="ECO:0000256" key="8">
    <source>
        <dbReference type="ARBA" id="ARBA00023328"/>
    </source>
</evidence>
<evidence type="ECO:0000256" key="5">
    <source>
        <dbReference type="ARBA" id="ARBA00022776"/>
    </source>
</evidence>
<evidence type="ECO:0000313" key="12">
    <source>
        <dbReference type="Proteomes" id="UP000287033"/>
    </source>
</evidence>
<keyword evidence="4" id="KW-0132">Cell division</keyword>
<keyword evidence="5" id="KW-0498">Mitosis</keyword>
<protein>
    <recommendedName>
        <fullName evidence="10">Kinetochore protein Nuf2 N-terminal domain-containing protein</fullName>
    </recommendedName>
</protein>
<feature type="coiled-coil region" evidence="9">
    <location>
        <begin position="442"/>
        <end position="469"/>
    </location>
</feature>
<feature type="domain" description="Kinetochore protein Nuf2 N-terminal" evidence="10">
    <location>
        <begin position="133"/>
        <end position="268"/>
    </location>
</feature>
<evidence type="ECO:0000256" key="2">
    <source>
        <dbReference type="ARBA" id="ARBA00005498"/>
    </source>
</evidence>
<feature type="coiled-coil region" evidence="9">
    <location>
        <begin position="340"/>
        <end position="406"/>
    </location>
</feature>
<evidence type="ECO:0000256" key="6">
    <source>
        <dbReference type="ARBA" id="ARBA00023054"/>
    </source>
</evidence>
<dbReference type="OMA" id="YLKMEAH"/>
<proteinExistence type="inferred from homology"/>
<comment type="caution">
    <text evidence="11">The sequence shown here is derived from an EMBL/GenBank/DDBJ whole genome shotgun (WGS) entry which is preliminary data.</text>
</comment>
<reference evidence="11 12" key="1">
    <citation type="journal article" date="2018" name="Nat. Ecol. Evol.">
        <title>Shark genomes provide insights into elasmobranch evolution and the origin of vertebrates.</title>
        <authorList>
            <person name="Hara Y"/>
            <person name="Yamaguchi K"/>
            <person name="Onimaru K"/>
            <person name="Kadota M"/>
            <person name="Koyanagi M"/>
            <person name="Keeley SD"/>
            <person name="Tatsumi K"/>
            <person name="Tanaka K"/>
            <person name="Motone F"/>
            <person name="Kageyama Y"/>
            <person name="Nozu R"/>
            <person name="Adachi N"/>
            <person name="Nishimura O"/>
            <person name="Nakagawa R"/>
            <person name="Tanegashima C"/>
            <person name="Kiyatake I"/>
            <person name="Matsumoto R"/>
            <person name="Murakumo K"/>
            <person name="Nishida K"/>
            <person name="Terakita A"/>
            <person name="Kuratani S"/>
            <person name="Sato K"/>
            <person name="Hyodo S Kuraku.S."/>
        </authorList>
    </citation>
    <scope>NUCLEOTIDE SEQUENCE [LARGE SCALE GENOMIC DNA]</scope>
</reference>
<evidence type="ECO:0000256" key="9">
    <source>
        <dbReference type="SAM" id="Coils"/>
    </source>
</evidence>
<accession>A0A401SNW1</accession>
<dbReference type="AlphaFoldDB" id="A0A401SNW1"/>
<keyword evidence="8" id="KW-0137">Centromere</keyword>